<dbReference type="Gene3D" id="3.30.750.24">
    <property type="entry name" value="STAS domain"/>
    <property type="match status" value="1"/>
</dbReference>
<accession>A0A6I6MX58</accession>
<dbReference type="AlphaFoldDB" id="A0A6I6MX58"/>
<dbReference type="GO" id="GO:0043856">
    <property type="term" value="F:anti-sigma factor antagonist activity"/>
    <property type="evidence" value="ECO:0007669"/>
    <property type="project" value="InterPro"/>
</dbReference>
<dbReference type="Pfam" id="PF13466">
    <property type="entry name" value="STAS_2"/>
    <property type="match status" value="1"/>
</dbReference>
<name>A0A6I6MX58_9ACTN</name>
<protein>
    <recommendedName>
        <fullName evidence="2">Anti-sigma factor antagonist</fullName>
    </recommendedName>
</protein>
<comment type="similarity">
    <text evidence="1 2">Belongs to the anti-sigma-factor antagonist family.</text>
</comment>
<organism evidence="4 5">
    <name type="scientific">Streptomyces broussonetiae</name>
    <dbReference type="NCBI Taxonomy" id="2686304"/>
    <lineage>
        <taxon>Bacteria</taxon>
        <taxon>Bacillati</taxon>
        <taxon>Actinomycetota</taxon>
        <taxon>Actinomycetes</taxon>
        <taxon>Kitasatosporales</taxon>
        <taxon>Streptomycetaceae</taxon>
        <taxon>Streptomyces</taxon>
    </lineage>
</organism>
<reference evidence="4 5" key="1">
    <citation type="submission" date="2019-12" db="EMBL/GenBank/DDBJ databases">
        <title>Streptomyces sp. strain T44 isolated from rhizosphere soil of Broussonetia papyrifera.</title>
        <authorList>
            <person name="Mo P."/>
        </authorList>
    </citation>
    <scope>NUCLEOTIDE SEQUENCE [LARGE SCALE GENOMIC DNA]</scope>
    <source>
        <strain evidence="4 5">T44</strain>
    </source>
</reference>
<dbReference type="Proteomes" id="UP000436138">
    <property type="component" value="Chromosome"/>
</dbReference>
<dbReference type="RefSeq" id="WP_158916969.1">
    <property type="nucleotide sequence ID" value="NZ_CP047020.1"/>
</dbReference>
<dbReference type="NCBIfam" id="TIGR00377">
    <property type="entry name" value="ant_ant_sig"/>
    <property type="match status" value="1"/>
</dbReference>
<evidence type="ECO:0000259" key="3">
    <source>
        <dbReference type="PROSITE" id="PS50801"/>
    </source>
</evidence>
<sequence>MLKPLRITVHAPGPDHCVVTVVGELDVVTAAELRAALQQAVTTYPRTVVDLAGVAFCDCTGLSALLAASRRARERGAVLWLRSVPYAVARLLRLTHTRNAFTIESRHCCPARAPQPTRW</sequence>
<dbReference type="SUPFAM" id="SSF52091">
    <property type="entry name" value="SpoIIaa-like"/>
    <property type="match status" value="1"/>
</dbReference>
<dbReference type="InterPro" id="IPR036513">
    <property type="entry name" value="STAS_dom_sf"/>
</dbReference>
<evidence type="ECO:0000313" key="4">
    <source>
        <dbReference type="EMBL" id="QHA02190.1"/>
    </source>
</evidence>
<dbReference type="InterPro" id="IPR002645">
    <property type="entry name" value="STAS_dom"/>
</dbReference>
<feature type="domain" description="STAS" evidence="3">
    <location>
        <begin position="18"/>
        <end position="95"/>
    </location>
</feature>
<dbReference type="PROSITE" id="PS50801">
    <property type="entry name" value="STAS"/>
    <property type="match status" value="1"/>
</dbReference>
<dbReference type="InterPro" id="IPR003658">
    <property type="entry name" value="Anti-sigma_ant"/>
</dbReference>
<dbReference type="EMBL" id="CP047020">
    <property type="protein sequence ID" value="QHA02190.1"/>
    <property type="molecule type" value="Genomic_DNA"/>
</dbReference>
<keyword evidence="5" id="KW-1185">Reference proteome</keyword>
<dbReference type="PANTHER" id="PTHR33495:SF2">
    <property type="entry name" value="ANTI-SIGMA FACTOR ANTAGONIST TM_1081-RELATED"/>
    <property type="match status" value="1"/>
</dbReference>
<dbReference type="KEGG" id="sbro:GQF42_01510"/>
<dbReference type="CDD" id="cd07043">
    <property type="entry name" value="STAS_anti-anti-sigma_factors"/>
    <property type="match status" value="1"/>
</dbReference>
<gene>
    <name evidence="4" type="ORF">GQF42_01510</name>
</gene>
<evidence type="ECO:0000256" key="2">
    <source>
        <dbReference type="RuleBase" id="RU003749"/>
    </source>
</evidence>
<evidence type="ECO:0000313" key="5">
    <source>
        <dbReference type="Proteomes" id="UP000436138"/>
    </source>
</evidence>
<proteinExistence type="inferred from homology"/>
<dbReference type="InterPro" id="IPR058548">
    <property type="entry name" value="MlaB-like_STAS"/>
</dbReference>
<evidence type="ECO:0000256" key="1">
    <source>
        <dbReference type="ARBA" id="ARBA00009013"/>
    </source>
</evidence>
<dbReference type="PANTHER" id="PTHR33495">
    <property type="entry name" value="ANTI-SIGMA FACTOR ANTAGONIST TM_1081-RELATED-RELATED"/>
    <property type="match status" value="1"/>
</dbReference>